<dbReference type="PANTHER" id="PTHR31815:SF1">
    <property type="entry name" value="TRANSMEMBRANE PROTEIN 200C"/>
    <property type="match status" value="1"/>
</dbReference>
<dbReference type="OMA" id="GYFAMNI"/>
<feature type="compositionally biased region" description="Low complexity" evidence="6">
    <location>
        <begin position="31"/>
        <end position="53"/>
    </location>
</feature>
<dbReference type="Pfam" id="PF10177">
    <property type="entry name" value="DUF2371"/>
    <property type="match status" value="1"/>
</dbReference>
<evidence type="ECO:0000256" key="7">
    <source>
        <dbReference type="SAM" id="Phobius"/>
    </source>
</evidence>
<evidence type="ECO:0000256" key="3">
    <source>
        <dbReference type="ARBA" id="ARBA00022692"/>
    </source>
</evidence>
<comment type="similarity">
    <text evidence="2">Belongs to the TMEM200 family.</text>
</comment>
<evidence type="ECO:0000256" key="4">
    <source>
        <dbReference type="ARBA" id="ARBA00022989"/>
    </source>
</evidence>
<keyword evidence="5 7" id="KW-0472">Membrane</keyword>
<dbReference type="OrthoDB" id="9994280at2759"/>
<keyword evidence="3 7" id="KW-0812">Transmembrane</keyword>
<keyword evidence="9" id="KW-1185">Reference proteome</keyword>
<reference evidence="8" key="1">
    <citation type="submission" date="2022-11" db="UniProtKB">
        <authorList>
            <consortium name="EnsemblMetazoa"/>
        </authorList>
    </citation>
    <scope>IDENTIFICATION</scope>
</reference>
<dbReference type="GeneID" id="119728618"/>
<protein>
    <submittedName>
        <fullName evidence="8">Uncharacterized protein</fullName>
    </submittedName>
</protein>
<dbReference type="GO" id="GO:0016020">
    <property type="term" value="C:membrane"/>
    <property type="evidence" value="ECO:0007669"/>
    <property type="project" value="UniProtKB-SubCell"/>
</dbReference>
<accession>A0A913ZZG7</accession>
<keyword evidence="4 7" id="KW-1133">Transmembrane helix</keyword>
<dbReference type="PANTHER" id="PTHR31815">
    <property type="entry name" value="AGAP005329-PA"/>
    <property type="match status" value="1"/>
</dbReference>
<evidence type="ECO:0000256" key="5">
    <source>
        <dbReference type="ARBA" id="ARBA00023136"/>
    </source>
</evidence>
<dbReference type="RefSeq" id="XP_038056849.1">
    <property type="nucleotide sequence ID" value="XM_038200921.1"/>
</dbReference>
<proteinExistence type="inferred from homology"/>
<comment type="subcellular location">
    <subcellularLocation>
        <location evidence="1">Membrane</location>
        <topology evidence="1">Multi-pass membrane protein</topology>
    </subcellularLocation>
</comment>
<dbReference type="AlphaFoldDB" id="A0A913ZZG7"/>
<dbReference type="InterPro" id="IPR018787">
    <property type="entry name" value="DUF2371_TMEM200"/>
</dbReference>
<feature type="region of interest" description="Disordered" evidence="6">
    <location>
        <begin position="1"/>
        <end position="53"/>
    </location>
</feature>
<feature type="compositionally biased region" description="Basic residues" evidence="6">
    <location>
        <begin position="397"/>
        <end position="406"/>
    </location>
</feature>
<feature type="transmembrane region" description="Helical" evidence="7">
    <location>
        <begin position="125"/>
        <end position="145"/>
    </location>
</feature>
<evidence type="ECO:0000313" key="9">
    <source>
        <dbReference type="Proteomes" id="UP000887568"/>
    </source>
</evidence>
<organism evidence="8 9">
    <name type="scientific">Patiria miniata</name>
    <name type="common">Bat star</name>
    <name type="synonym">Asterina miniata</name>
    <dbReference type="NCBI Taxonomy" id="46514"/>
    <lineage>
        <taxon>Eukaryota</taxon>
        <taxon>Metazoa</taxon>
        <taxon>Echinodermata</taxon>
        <taxon>Eleutherozoa</taxon>
        <taxon>Asterozoa</taxon>
        <taxon>Asteroidea</taxon>
        <taxon>Valvatacea</taxon>
        <taxon>Valvatida</taxon>
        <taxon>Asterinidae</taxon>
        <taxon>Patiria</taxon>
    </lineage>
</organism>
<name>A0A913ZZG7_PATMI</name>
<feature type="transmembrane region" description="Helical" evidence="7">
    <location>
        <begin position="65"/>
        <end position="93"/>
    </location>
</feature>
<evidence type="ECO:0000313" key="8">
    <source>
        <dbReference type="EnsemblMetazoa" id="XP_038056849.1"/>
    </source>
</evidence>
<feature type="region of interest" description="Disordered" evidence="6">
    <location>
        <begin position="511"/>
        <end position="620"/>
    </location>
</feature>
<evidence type="ECO:0000256" key="2">
    <source>
        <dbReference type="ARBA" id="ARBA00005308"/>
    </source>
</evidence>
<sequence length="620" mass="66116">MDRPTSQEDQLSGPVADVEGQTEVPSSPHGSAISQQSSTSHSSAHSSHSSPTSRLRQKQLACRKYCSTVLACLAVGVMITLGSVAMTVCGYFAMNIASQTVQSGNKTAVVLDEQLHENLYKFRTFGPVMIGFGSFLIMCACVLLCEEKDKKHKSRTHAGENLLSEHERIMQEARERFYNENRNVLLVESNTVDYRNPKASSNECTSCLESENVRNSAITQVKPLASSAAESDGASGVSGSPVVLVHGPTIIEPAQCAVSDEHQQTNENGMSDIHSKSNHNSPDHKSSSPSRNSKKHNAVRPSSIEDAKSELAFPISPVLPKIDSPRGSNGISRAGGAIPKSILVQPLKLSPIRSVNGPIRVRLDDSPTELSPFAPSNASKSAECIPQPRSPGSTSGRVKRGKKKKSAGSLQASLGQCRCLSDPSMSTPRSQDRQLDSCCCLQPDCCWGSNCQLDKSVSTNAKNTDDPLAGLVATGGKSNIPLLQPLNSDCVPIQSIELKPKSIGELVAADREKSTNKHKDTCLDTHYKNPHGVNQITNSDKDTLRDATPPKGAASPARQVDSDKERSALGGEKVTTDETNAEALAIKDRNSNIKVSSKRQDAPGKGAPNSGQAKGGVIVK</sequence>
<feature type="region of interest" description="Disordered" evidence="6">
    <location>
        <begin position="366"/>
        <end position="409"/>
    </location>
</feature>
<dbReference type="Proteomes" id="UP000887568">
    <property type="component" value="Unplaced"/>
</dbReference>
<evidence type="ECO:0000256" key="1">
    <source>
        <dbReference type="ARBA" id="ARBA00004141"/>
    </source>
</evidence>
<evidence type="ECO:0000256" key="6">
    <source>
        <dbReference type="SAM" id="MobiDB-lite"/>
    </source>
</evidence>
<feature type="region of interest" description="Disordered" evidence="6">
    <location>
        <begin position="262"/>
        <end position="307"/>
    </location>
</feature>
<dbReference type="EnsemblMetazoa" id="XM_038200921.1">
    <property type="protein sequence ID" value="XP_038056849.1"/>
    <property type="gene ID" value="LOC119728618"/>
</dbReference>
<feature type="compositionally biased region" description="Basic and acidic residues" evidence="6">
    <location>
        <begin position="511"/>
        <end position="527"/>
    </location>
</feature>